<keyword evidence="1" id="KW-0732">Signal</keyword>
<feature type="signal peptide" evidence="1">
    <location>
        <begin position="1"/>
        <end position="25"/>
    </location>
</feature>
<evidence type="ECO:0000256" key="1">
    <source>
        <dbReference type="SAM" id="SignalP"/>
    </source>
</evidence>
<evidence type="ECO:0000313" key="2">
    <source>
        <dbReference type="EMBL" id="JAS65225.1"/>
    </source>
</evidence>
<evidence type="ECO:0008006" key="3">
    <source>
        <dbReference type="Google" id="ProtNLM"/>
    </source>
</evidence>
<feature type="chain" id="PRO_5008583787" description="Lipocalin/cytosolic fatty-acid binding domain-containing protein" evidence="1">
    <location>
        <begin position="26"/>
        <end position="240"/>
    </location>
</feature>
<accession>A0A1B6GS19</accession>
<gene>
    <name evidence="2" type="ORF">g.26230</name>
</gene>
<name>A0A1B6GS19_9HEMI</name>
<sequence length="240" mass="27075">MTASASAGACVSVVCLLVCLTIIAGEEVTLPTIRSQYTRTIPRHRLHCTKSQSDIDFKELMGLWNVIEVIEHSDRYMDRRNYLRTITKSDSCPVVHFATDDDREVRMLWNDDDGHIQYTFTLTNLNNPGFWMSQGYQSGTMVDNEYEHFRGTAQVMKAVQSHMVLTFCSPNERHFSIILARRNYLSLEETRGVHKQLTRVNLPLVAVQSYCRSAGVTATPSALLGVLLALVIFGSKNPSL</sequence>
<dbReference type="SUPFAM" id="SSF50814">
    <property type="entry name" value="Lipocalins"/>
    <property type="match status" value="1"/>
</dbReference>
<organism evidence="2">
    <name type="scientific">Cuerna arida</name>
    <dbReference type="NCBI Taxonomy" id="1464854"/>
    <lineage>
        <taxon>Eukaryota</taxon>
        <taxon>Metazoa</taxon>
        <taxon>Ecdysozoa</taxon>
        <taxon>Arthropoda</taxon>
        <taxon>Hexapoda</taxon>
        <taxon>Insecta</taxon>
        <taxon>Pterygota</taxon>
        <taxon>Neoptera</taxon>
        <taxon>Paraneoptera</taxon>
        <taxon>Hemiptera</taxon>
        <taxon>Auchenorrhyncha</taxon>
        <taxon>Membracoidea</taxon>
        <taxon>Cicadellidae</taxon>
        <taxon>Cicadellinae</taxon>
        <taxon>Proconiini</taxon>
        <taxon>Cuerna</taxon>
    </lineage>
</organism>
<dbReference type="InterPro" id="IPR012674">
    <property type="entry name" value="Calycin"/>
</dbReference>
<dbReference type="AlphaFoldDB" id="A0A1B6GS19"/>
<proteinExistence type="predicted"/>
<protein>
    <recommendedName>
        <fullName evidence="3">Lipocalin/cytosolic fatty-acid binding domain-containing protein</fullName>
    </recommendedName>
</protein>
<dbReference type="EMBL" id="GECZ01004544">
    <property type="protein sequence ID" value="JAS65225.1"/>
    <property type="molecule type" value="Transcribed_RNA"/>
</dbReference>
<reference evidence="2" key="1">
    <citation type="submission" date="2015-11" db="EMBL/GenBank/DDBJ databases">
        <title>De novo transcriptome assembly of four potential Pierce s Disease insect vectors from Arizona vineyards.</title>
        <authorList>
            <person name="Tassone E.E."/>
        </authorList>
    </citation>
    <scope>NUCLEOTIDE SEQUENCE</scope>
</reference>